<keyword evidence="1" id="KW-0812">Transmembrane</keyword>
<evidence type="ECO:0000313" key="2">
    <source>
        <dbReference type="EMBL" id="CCH48916.1"/>
    </source>
</evidence>
<dbReference type="Proteomes" id="UP000011724">
    <property type="component" value="Chromosome"/>
</dbReference>
<organism evidence="2 3">
    <name type="scientific">Pseudodesulfovibrio piezophilus (strain DSM 21447 / JCM 15486 / C1TLV30)</name>
    <name type="common">Desulfovibrio piezophilus</name>
    <dbReference type="NCBI Taxonomy" id="1322246"/>
    <lineage>
        <taxon>Bacteria</taxon>
        <taxon>Pseudomonadati</taxon>
        <taxon>Thermodesulfobacteriota</taxon>
        <taxon>Desulfovibrionia</taxon>
        <taxon>Desulfovibrionales</taxon>
        <taxon>Desulfovibrionaceae</taxon>
    </lineage>
</organism>
<reference evidence="3" key="2">
    <citation type="journal article" date="2013" name="Stand. Genomic Sci.">
        <title>Complete genome sequence of Desulfocapsa sulfexigens, a marine deltaproteobacterium specialized in disproportionating inorganic sulfur compounds.</title>
        <authorList>
            <person name="Finster K.W."/>
            <person name="Kjeldsen K.U."/>
            <person name="Kube M."/>
            <person name="Reinhardt R."/>
            <person name="Mussmann M."/>
            <person name="Amann R."/>
            <person name="Schreiber L."/>
        </authorList>
    </citation>
    <scope>NUCLEOTIDE SEQUENCE [LARGE SCALE GENOMIC DNA]</scope>
    <source>
        <strain evidence="3">DSM 10523 / SB164P1</strain>
    </source>
</reference>
<proteinExistence type="predicted"/>
<evidence type="ECO:0000313" key="3">
    <source>
        <dbReference type="Proteomes" id="UP000011724"/>
    </source>
</evidence>
<dbReference type="STRING" id="1322246.BN4_11681"/>
<dbReference type="OrthoDB" id="9837364at2"/>
<gene>
    <name evidence="2" type="ordered locus">BN4_11681</name>
</gene>
<dbReference type="AlphaFoldDB" id="M1WK36"/>
<dbReference type="RefSeq" id="WP_015414960.1">
    <property type="nucleotide sequence ID" value="NC_020409.1"/>
</dbReference>
<feature type="transmembrane region" description="Helical" evidence="1">
    <location>
        <begin position="25"/>
        <end position="46"/>
    </location>
</feature>
<protein>
    <submittedName>
        <fullName evidence="2">Uncharacterized protein</fullName>
    </submittedName>
</protein>
<sequence length="260" mass="28285">MKKIFSTVDVSRQTLGRLAERWRDILPLAGVLFLLFGLANTMRGIFPGVYVFDPFDQGWLLLPEAMVFGPVLAFLHYRILAPGTDFAWSVENLLVKLGKAAAYYYVLILLFKLGSFFATQVVPSLIGFVFGTAAAVLFPLIVGIGFILFLLVYIRLVFVYSALTGTEREPLVASISLTRGKGRQIVSSLLLLAAPVLIPWIGATVYGGDMLDPTQGQDIPLVPILARSFLQSMGAIILSTGLCVMFEALVAADGDSDQDT</sequence>
<reference evidence="2 3" key="1">
    <citation type="journal article" date="2013" name="PLoS ONE">
        <title>The first genomic and proteomic characterization of a deep-sea sulfate reducer: insights into the piezophilic lifestyle of Desulfovibrio piezophilus.</title>
        <authorList>
            <person name="Pradel N."/>
            <person name="Ji B."/>
            <person name="Gimenez G."/>
            <person name="Talla E."/>
            <person name="Lenoble P."/>
            <person name="Garel M."/>
            <person name="Tamburini C."/>
            <person name="Fourquet P."/>
            <person name="Lebrun R."/>
            <person name="Bertin P."/>
            <person name="Denis Y."/>
            <person name="Pophillat M."/>
            <person name="Barbe V."/>
            <person name="Ollivier B."/>
            <person name="Dolla A."/>
        </authorList>
    </citation>
    <scope>NUCLEOTIDE SEQUENCE [LARGE SCALE GENOMIC DNA]</scope>
    <source>
        <strain evidence="3">DSM 10523 / SB164P1</strain>
    </source>
</reference>
<keyword evidence="3" id="KW-1185">Reference proteome</keyword>
<keyword evidence="1" id="KW-0472">Membrane</keyword>
<dbReference type="BioCyc" id="DPIE1322246:BN4_RS08430-MONOMER"/>
<dbReference type="KEGG" id="dpi:BN4_11681"/>
<dbReference type="EMBL" id="FO203427">
    <property type="protein sequence ID" value="CCH48916.1"/>
    <property type="molecule type" value="Genomic_DNA"/>
</dbReference>
<accession>M1WK36</accession>
<feature type="transmembrane region" description="Helical" evidence="1">
    <location>
        <begin position="125"/>
        <end position="154"/>
    </location>
</feature>
<feature type="transmembrane region" description="Helical" evidence="1">
    <location>
        <begin position="58"/>
        <end position="80"/>
    </location>
</feature>
<feature type="transmembrane region" description="Helical" evidence="1">
    <location>
        <begin position="101"/>
        <end position="119"/>
    </location>
</feature>
<dbReference type="HOGENOM" id="CLU_1068450_0_0_7"/>
<name>M1WK36_PSEP2</name>
<evidence type="ECO:0000256" key="1">
    <source>
        <dbReference type="SAM" id="Phobius"/>
    </source>
</evidence>
<feature type="transmembrane region" description="Helical" evidence="1">
    <location>
        <begin position="228"/>
        <end position="252"/>
    </location>
</feature>
<dbReference type="PATRIC" id="fig|879567.3.peg.1765"/>
<keyword evidence="1" id="KW-1133">Transmembrane helix</keyword>
<feature type="transmembrane region" description="Helical" evidence="1">
    <location>
        <begin position="189"/>
        <end position="208"/>
    </location>
</feature>